<dbReference type="Pfam" id="PF00496">
    <property type="entry name" value="SBP_bac_5"/>
    <property type="match status" value="1"/>
</dbReference>
<dbReference type="Proteomes" id="UP000295345">
    <property type="component" value="Unassembled WGS sequence"/>
</dbReference>
<keyword evidence="2" id="KW-0813">Transport</keyword>
<protein>
    <submittedName>
        <fullName evidence="5">ABC transporter substrate-binding protein</fullName>
    </submittedName>
</protein>
<dbReference type="GO" id="GO:1904680">
    <property type="term" value="F:peptide transmembrane transporter activity"/>
    <property type="evidence" value="ECO:0007669"/>
    <property type="project" value="TreeGrafter"/>
</dbReference>
<keyword evidence="3" id="KW-0732">Signal</keyword>
<dbReference type="PANTHER" id="PTHR30290:SF9">
    <property type="entry name" value="OLIGOPEPTIDE-BINDING PROTEIN APPA"/>
    <property type="match status" value="1"/>
</dbReference>
<dbReference type="SUPFAM" id="SSF53850">
    <property type="entry name" value="Periplasmic binding protein-like II"/>
    <property type="match status" value="1"/>
</dbReference>
<keyword evidence="6" id="KW-1185">Reference proteome</keyword>
<feature type="domain" description="Solute-binding protein family 5" evidence="4">
    <location>
        <begin position="46"/>
        <end position="397"/>
    </location>
</feature>
<name>A0A4R4TIS4_9ACTN</name>
<sequence>MLGKTDGGTTFIRNYNLYGPSTQKAPDAGLVYENLARIDYSDGAAVTPWLAEALTFDEAGTTLTITLRDDVTFSDGTPMTADDVVFSLRLPLSDPSFNIGGVTYTAVEKVDDRTVEVAFDAPAFSELNQFAGSGTFIVPAHLWADQDLNSWTNPDPIGTGPFTLERFSAQQVTLAARTDYWGGRFELKQLKIIPTNGDAVKAQLLRGDVDWAPIAWADAENEYVAEDPRNHLYQQYATGGAYSMFYNTARAPFDNVNLRRALAMTIPRTEIVATLQRPGTEAGPTGLVDEIYRDVLLPEYQGQVQQVDAAGALEELAASGFTVSDGKLVKDGQTYVPTLSFNQDYGWDAYANIMIRSWQDTLGLTVEPVGAPGANLWEQQQRGDFDLTISTTGGAGPAGVYRALASQAAQPLGEKAATNFGRWTDEETDELVAQLTRSDDAETLLAATQGMQRVVAEQVPYSPIYSSYWFVAINASRWSGWPTPEEFTAVPTTALGPDFALVARDLKRARS</sequence>
<dbReference type="Gene3D" id="3.40.190.10">
    <property type="entry name" value="Periplasmic binding protein-like II"/>
    <property type="match status" value="1"/>
</dbReference>
<evidence type="ECO:0000256" key="1">
    <source>
        <dbReference type="ARBA" id="ARBA00005695"/>
    </source>
</evidence>
<evidence type="ECO:0000259" key="4">
    <source>
        <dbReference type="Pfam" id="PF00496"/>
    </source>
</evidence>
<dbReference type="EMBL" id="SMKI01000047">
    <property type="protein sequence ID" value="TDC77748.1"/>
    <property type="molecule type" value="Genomic_DNA"/>
</dbReference>
<dbReference type="PIRSF" id="PIRSF002741">
    <property type="entry name" value="MppA"/>
    <property type="match status" value="1"/>
</dbReference>
<dbReference type="PANTHER" id="PTHR30290">
    <property type="entry name" value="PERIPLASMIC BINDING COMPONENT OF ABC TRANSPORTER"/>
    <property type="match status" value="1"/>
</dbReference>
<dbReference type="InterPro" id="IPR030678">
    <property type="entry name" value="Peptide/Ni-bd"/>
</dbReference>
<evidence type="ECO:0000256" key="2">
    <source>
        <dbReference type="ARBA" id="ARBA00022448"/>
    </source>
</evidence>
<dbReference type="GO" id="GO:0042597">
    <property type="term" value="C:periplasmic space"/>
    <property type="evidence" value="ECO:0007669"/>
    <property type="project" value="UniProtKB-ARBA"/>
</dbReference>
<dbReference type="Gene3D" id="3.90.76.10">
    <property type="entry name" value="Dipeptide-binding Protein, Domain 1"/>
    <property type="match status" value="1"/>
</dbReference>
<comment type="caution">
    <text evidence="5">The sequence shown here is derived from an EMBL/GenBank/DDBJ whole genome shotgun (WGS) entry which is preliminary data.</text>
</comment>
<reference evidence="5 6" key="1">
    <citation type="submission" date="2019-03" db="EMBL/GenBank/DDBJ databases">
        <title>Draft genome sequences of novel Actinobacteria.</title>
        <authorList>
            <person name="Sahin N."/>
            <person name="Ay H."/>
            <person name="Saygin H."/>
        </authorList>
    </citation>
    <scope>NUCLEOTIDE SEQUENCE [LARGE SCALE GENOMIC DNA]</scope>
    <source>
        <strain evidence="5 6">DSM 41900</strain>
    </source>
</reference>
<dbReference type="CDD" id="cd08509">
    <property type="entry name" value="PBP2_TmCBP_oligosaccharides_like"/>
    <property type="match status" value="1"/>
</dbReference>
<dbReference type="GO" id="GO:0015833">
    <property type="term" value="P:peptide transport"/>
    <property type="evidence" value="ECO:0007669"/>
    <property type="project" value="TreeGrafter"/>
</dbReference>
<accession>A0A4R4TIS4</accession>
<dbReference type="InterPro" id="IPR039424">
    <property type="entry name" value="SBP_5"/>
</dbReference>
<evidence type="ECO:0000313" key="6">
    <source>
        <dbReference type="Proteomes" id="UP000295345"/>
    </source>
</evidence>
<gene>
    <name evidence="5" type="ORF">E1283_06570</name>
</gene>
<dbReference type="InterPro" id="IPR000914">
    <property type="entry name" value="SBP_5_dom"/>
</dbReference>
<organism evidence="5 6">
    <name type="scientific">Streptomyces hainanensis</name>
    <dbReference type="NCBI Taxonomy" id="402648"/>
    <lineage>
        <taxon>Bacteria</taxon>
        <taxon>Bacillati</taxon>
        <taxon>Actinomycetota</taxon>
        <taxon>Actinomycetes</taxon>
        <taxon>Kitasatosporales</taxon>
        <taxon>Streptomycetaceae</taxon>
        <taxon>Streptomyces</taxon>
    </lineage>
</organism>
<dbReference type="AlphaFoldDB" id="A0A4R4TIS4"/>
<comment type="similarity">
    <text evidence="1">Belongs to the bacterial solute-binding protein 5 family.</text>
</comment>
<evidence type="ECO:0000313" key="5">
    <source>
        <dbReference type="EMBL" id="TDC77748.1"/>
    </source>
</evidence>
<proteinExistence type="inferred from homology"/>
<dbReference type="Gene3D" id="3.10.105.10">
    <property type="entry name" value="Dipeptide-binding Protein, Domain 3"/>
    <property type="match status" value="1"/>
</dbReference>
<evidence type="ECO:0000256" key="3">
    <source>
        <dbReference type="ARBA" id="ARBA00022729"/>
    </source>
</evidence>
<dbReference type="OrthoDB" id="9764591at2"/>
<dbReference type="GO" id="GO:0043190">
    <property type="term" value="C:ATP-binding cassette (ABC) transporter complex"/>
    <property type="evidence" value="ECO:0007669"/>
    <property type="project" value="InterPro"/>
</dbReference>